<proteinExistence type="predicted"/>
<organism evidence="2">
    <name type="scientific">Chromera velia CCMP2878</name>
    <dbReference type="NCBI Taxonomy" id="1169474"/>
    <lineage>
        <taxon>Eukaryota</taxon>
        <taxon>Sar</taxon>
        <taxon>Alveolata</taxon>
        <taxon>Colpodellida</taxon>
        <taxon>Chromeraceae</taxon>
        <taxon>Chromera</taxon>
    </lineage>
</organism>
<feature type="compositionally biased region" description="Acidic residues" evidence="1">
    <location>
        <begin position="227"/>
        <end position="243"/>
    </location>
</feature>
<dbReference type="PhylomeDB" id="A0A0G4FEJ5"/>
<name>A0A0G4FEJ5_9ALVE</name>
<protein>
    <submittedName>
        <fullName evidence="2">Uncharacterized protein</fullName>
    </submittedName>
</protein>
<accession>A0A0G4FEJ5</accession>
<dbReference type="EMBL" id="CDMZ01000317">
    <property type="protein sequence ID" value="CEM11660.1"/>
    <property type="molecule type" value="Genomic_DNA"/>
</dbReference>
<evidence type="ECO:0000313" key="2">
    <source>
        <dbReference type="EMBL" id="CEM11660.1"/>
    </source>
</evidence>
<evidence type="ECO:0000256" key="1">
    <source>
        <dbReference type="SAM" id="MobiDB-lite"/>
    </source>
</evidence>
<reference evidence="2" key="1">
    <citation type="submission" date="2014-11" db="EMBL/GenBank/DDBJ databases">
        <authorList>
            <person name="Otto D Thomas"/>
            <person name="Naeem Raeece"/>
        </authorList>
    </citation>
    <scope>NUCLEOTIDE SEQUENCE</scope>
</reference>
<sequence length="243" mass="27085">MAPKRQSAELDTVLNKDASTVAASIPKGTLGRTAKKLRQLLEEVEKRAREEGEDPKVEEICAELRERFEAVELVLLRKIVGAVEVKSAKEYISNQDVSWNMSEDTVEVEFSVVGQNFTFTLRNEDDEGYCKGEFDLAFLGQGPFEDIDRHDDPFGIEDEATGFDDVKEAKEWARQLKIPARQMSPGMLARIVCVTVCLKASKALVGKGVCGDEMSKKLFGELMDLAAPEDEEDEDGEEEEGEE</sequence>
<dbReference type="AlphaFoldDB" id="A0A0G4FEJ5"/>
<feature type="region of interest" description="Disordered" evidence="1">
    <location>
        <begin position="223"/>
        <end position="243"/>
    </location>
</feature>
<gene>
    <name evidence="2" type="ORF">Cvel_16624</name>
</gene>
<dbReference type="VEuPathDB" id="CryptoDB:Cvel_16624"/>